<evidence type="ECO:0000313" key="1">
    <source>
        <dbReference type="EMBL" id="MEQ2247836.1"/>
    </source>
</evidence>
<evidence type="ECO:0000313" key="2">
    <source>
        <dbReference type="Proteomes" id="UP001482620"/>
    </source>
</evidence>
<protein>
    <submittedName>
        <fullName evidence="1">Uncharacterized protein</fullName>
    </submittedName>
</protein>
<keyword evidence="2" id="KW-1185">Reference proteome</keyword>
<organism evidence="1 2">
    <name type="scientific">Ilyodon furcidens</name>
    <name type="common">goldbreast splitfin</name>
    <dbReference type="NCBI Taxonomy" id="33524"/>
    <lineage>
        <taxon>Eukaryota</taxon>
        <taxon>Metazoa</taxon>
        <taxon>Chordata</taxon>
        <taxon>Craniata</taxon>
        <taxon>Vertebrata</taxon>
        <taxon>Euteleostomi</taxon>
        <taxon>Actinopterygii</taxon>
        <taxon>Neopterygii</taxon>
        <taxon>Teleostei</taxon>
        <taxon>Neoteleostei</taxon>
        <taxon>Acanthomorphata</taxon>
        <taxon>Ovalentaria</taxon>
        <taxon>Atherinomorphae</taxon>
        <taxon>Cyprinodontiformes</taxon>
        <taxon>Goodeidae</taxon>
        <taxon>Ilyodon</taxon>
    </lineage>
</organism>
<dbReference type="EMBL" id="JAHRIQ010082159">
    <property type="protein sequence ID" value="MEQ2247836.1"/>
    <property type="molecule type" value="Genomic_DNA"/>
</dbReference>
<reference evidence="1 2" key="1">
    <citation type="submission" date="2021-06" db="EMBL/GenBank/DDBJ databases">
        <authorList>
            <person name="Palmer J.M."/>
        </authorList>
    </citation>
    <scope>NUCLEOTIDE SEQUENCE [LARGE SCALE GENOMIC DNA]</scope>
    <source>
        <strain evidence="2">if_2019</strain>
        <tissue evidence="1">Muscle</tissue>
    </source>
</reference>
<name>A0ABV0UUE0_9TELE</name>
<gene>
    <name evidence="1" type="ORF">ILYODFUR_013185</name>
</gene>
<dbReference type="Proteomes" id="UP001482620">
    <property type="component" value="Unassembled WGS sequence"/>
</dbReference>
<sequence>MAWFITSYLMHALQDLMFPLKVTCLCFYLLVFRCKSVDMDSHLQSGQDNASPALASPHSFKRASFEHYLDTVQRELLFYRLLIGVRVVLLSTQSEHNTALMGIMRNCSMCLNLPCLAREDDLFSCTNSMFLPLLPV</sequence>
<proteinExistence type="predicted"/>
<accession>A0ABV0UUE0</accession>
<comment type="caution">
    <text evidence="1">The sequence shown here is derived from an EMBL/GenBank/DDBJ whole genome shotgun (WGS) entry which is preliminary data.</text>
</comment>